<reference evidence="1 2" key="1">
    <citation type="submission" date="2019-05" db="EMBL/GenBank/DDBJ databases">
        <title>Another draft genome of Portunus trituberculatus and its Hox gene families provides insights of decapod evolution.</title>
        <authorList>
            <person name="Jeong J.-H."/>
            <person name="Song I."/>
            <person name="Kim S."/>
            <person name="Choi T."/>
            <person name="Kim D."/>
            <person name="Ryu S."/>
            <person name="Kim W."/>
        </authorList>
    </citation>
    <scope>NUCLEOTIDE SEQUENCE [LARGE SCALE GENOMIC DNA]</scope>
    <source>
        <tissue evidence="1">Muscle</tissue>
    </source>
</reference>
<name>A0A5B7E5R1_PORTR</name>
<proteinExistence type="predicted"/>
<accession>A0A5B7E5R1</accession>
<evidence type="ECO:0000313" key="2">
    <source>
        <dbReference type="Proteomes" id="UP000324222"/>
    </source>
</evidence>
<gene>
    <name evidence="1" type="ORF">E2C01_021854</name>
</gene>
<dbReference type="Proteomes" id="UP000324222">
    <property type="component" value="Unassembled WGS sequence"/>
</dbReference>
<dbReference type="AlphaFoldDB" id="A0A5B7E5R1"/>
<protein>
    <submittedName>
        <fullName evidence="1">Uncharacterized protein</fullName>
    </submittedName>
</protein>
<organism evidence="1 2">
    <name type="scientific">Portunus trituberculatus</name>
    <name type="common">Swimming crab</name>
    <name type="synonym">Neptunus trituberculatus</name>
    <dbReference type="NCBI Taxonomy" id="210409"/>
    <lineage>
        <taxon>Eukaryota</taxon>
        <taxon>Metazoa</taxon>
        <taxon>Ecdysozoa</taxon>
        <taxon>Arthropoda</taxon>
        <taxon>Crustacea</taxon>
        <taxon>Multicrustacea</taxon>
        <taxon>Malacostraca</taxon>
        <taxon>Eumalacostraca</taxon>
        <taxon>Eucarida</taxon>
        <taxon>Decapoda</taxon>
        <taxon>Pleocyemata</taxon>
        <taxon>Brachyura</taxon>
        <taxon>Eubrachyura</taxon>
        <taxon>Portunoidea</taxon>
        <taxon>Portunidae</taxon>
        <taxon>Portuninae</taxon>
        <taxon>Portunus</taxon>
    </lineage>
</organism>
<sequence length="91" mass="10471">MLKYQKRLRARICHTSASRSAYQITKLIHLEREGDEAVLKFLVMIVDEFLVLLEHRLAVLLLLAASVLLAELYLFSDGSEEVAFRGIRLQK</sequence>
<keyword evidence="2" id="KW-1185">Reference proteome</keyword>
<dbReference type="EMBL" id="VSRR010001945">
    <property type="protein sequence ID" value="MPC28645.1"/>
    <property type="molecule type" value="Genomic_DNA"/>
</dbReference>
<comment type="caution">
    <text evidence="1">The sequence shown here is derived from an EMBL/GenBank/DDBJ whole genome shotgun (WGS) entry which is preliminary data.</text>
</comment>
<evidence type="ECO:0000313" key="1">
    <source>
        <dbReference type="EMBL" id="MPC28645.1"/>
    </source>
</evidence>